<dbReference type="Proteomes" id="UP000075902">
    <property type="component" value="Unassembled WGS sequence"/>
</dbReference>
<name>A0A182U2J1_9DIPT</name>
<feature type="region of interest" description="Disordered" evidence="1">
    <location>
        <begin position="44"/>
        <end position="92"/>
    </location>
</feature>
<evidence type="ECO:0000313" key="3">
    <source>
        <dbReference type="Proteomes" id="UP000075902"/>
    </source>
</evidence>
<evidence type="ECO:0000313" key="2">
    <source>
        <dbReference type="EnsemblMetazoa" id="AMEC012719-PA"/>
    </source>
</evidence>
<proteinExistence type="predicted"/>
<sequence length="178" mass="20269">MTMCHLIELSQPKPEALKLTLIRLRQLHGGSEAEKIGNIERHLHGLRDRKQSSLKTAKLSEQNAKTRKPNNPIRAKPKESSPKDDDVDPADDRQAFDKFAANLYAHLERKRALENYEASKLMMPVEIGYYREAYAALVKAFGQPYHKCTLELYQQLAAELGLEAEMFVMDKTPHDVPA</sequence>
<protein>
    <submittedName>
        <fullName evidence="2">Uncharacterized protein</fullName>
    </submittedName>
</protein>
<feature type="compositionally biased region" description="Polar residues" evidence="1">
    <location>
        <begin position="53"/>
        <end position="63"/>
    </location>
</feature>
<dbReference type="AlphaFoldDB" id="A0A182U2J1"/>
<organism evidence="2 3">
    <name type="scientific">Anopheles melas</name>
    <dbReference type="NCBI Taxonomy" id="34690"/>
    <lineage>
        <taxon>Eukaryota</taxon>
        <taxon>Metazoa</taxon>
        <taxon>Ecdysozoa</taxon>
        <taxon>Arthropoda</taxon>
        <taxon>Hexapoda</taxon>
        <taxon>Insecta</taxon>
        <taxon>Pterygota</taxon>
        <taxon>Neoptera</taxon>
        <taxon>Endopterygota</taxon>
        <taxon>Diptera</taxon>
        <taxon>Nematocera</taxon>
        <taxon>Culicoidea</taxon>
        <taxon>Culicidae</taxon>
        <taxon>Anophelinae</taxon>
        <taxon>Anopheles</taxon>
    </lineage>
</organism>
<reference evidence="3" key="1">
    <citation type="submission" date="2014-01" db="EMBL/GenBank/DDBJ databases">
        <title>The Genome Sequence of Anopheles melas CM1001059_A (V2).</title>
        <authorList>
            <consortium name="The Broad Institute Genomics Platform"/>
            <person name="Neafsey D.E."/>
            <person name="Besansky N."/>
            <person name="Howell P."/>
            <person name="Walton C."/>
            <person name="Young S.K."/>
            <person name="Zeng Q."/>
            <person name="Gargeya S."/>
            <person name="Fitzgerald M."/>
            <person name="Haas B."/>
            <person name="Abouelleil A."/>
            <person name="Allen A.W."/>
            <person name="Alvarado L."/>
            <person name="Arachchi H.M."/>
            <person name="Berlin A.M."/>
            <person name="Chapman S.B."/>
            <person name="Gainer-Dewar J."/>
            <person name="Goldberg J."/>
            <person name="Griggs A."/>
            <person name="Gujja S."/>
            <person name="Hansen M."/>
            <person name="Howarth C."/>
            <person name="Imamovic A."/>
            <person name="Ireland A."/>
            <person name="Larimer J."/>
            <person name="McCowan C."/>
            <person name="Murphy C."/>
            <person name="Pearson M."/>
            <person name="Poon T.W."/>
            <person name="Priest M."/>
            <person name="Roberts A."/>
            <person name="Saif S."/>
            <person name="Shea T."/>
            <person name="Sisk P."/>
            <person name="Sykes S."/>
            <person name="Wortman J."/>
            <person name="Nusbaum C."/>
            <person name="Birren B."/>
        </authorList>
    </citation>
    <scope>NUCLEOTIDE SEQUENCE [LARGE SCALE GENOMIC DNA]</scope>
    <source>
        <strain evidence="3">CM1001059</strain>
    </source>
</reference>
<dbReference type="EnsemblMetazoa" id="AMEC012719-RA">
    <property type="protein sequence ID" value="AMEC012719-PA"/>
    <property type="gene ID" value="AMEC012719"/>
</dbReference>
<accession>A0A182U2J1</accession>
<reference evidence="2" key="2">
    <citation type="submission" date="2020-05" db="UniProtKB">
        <authorList>
            <consortium name="EnsemblMetazoa"/>
        </authorList>
    </citation>
    <scope>IDENTIFICATION</scope>
    <source>
        <strain evidence="2">CM1001059</strain>
    </source>
</reference>
<feature type="compositionally biased region" description="Basic and acidic residues" evidence="1">
    <location>
        <begin position="76"/>
        <end position="92"/>
    </location>
</feature>
<keyword evidence="3" id="KW-1185">Reference proteome</keyword>
<dbReference type="VEuPathDB" id="VectorBase:AMEC012719"/>
<evidence type="ECO:0000256" key="1">
    <source>
        <dbReference type="SAM" id="MobiDB-lite"/>
    </source>
</evidence>